<comment type="caution">
    <text evidence="2">The sequence shown here is derived from an EMBL/GenBank/DDBJ whole genome shotgun (WGS) entry which is preliminary data.</text>
</comment>
<dbReference type="AlphaFoldDB" id="A0A815BA77"/>
<evidence type="ECO:0000313" key="4">
    <source>
        <dbReference type="Proteomes" id="UP000663855"/>
    </source>
</evidence>
<dbReference type="Proteomes" id="UP000663855">
    <property type="component" value="Unassembled WGS sequence"/>
</dbReference>
<proteinExistence type="predicted"/>
<dbReference type="EMBL" id="CAJOBH010019166">
    <property type="protein sequence ID" value="CAF4210640.1"/>
    <property type="molecule type" value="Genomic_DNA"/>
</dbReference>
<dbReference type="InterPro" id="IPR007123">
    <property type="entry name" value="Gelsolin-like_dom"/>
</dbReference>
<dbReference type="Gene3D" id="3.40.20.10">
    <property type="entry name" value="Severin"/>
    <property type="match status" value="1"/>
</dbReference>
<sequence length="40" mass="4379">DDLLDDDCMLLDTGTFVFLWKGPTASIIEVKFAAKSAEVC</sequence>
<evidence type="ECO:0000259" key="1">
    <source>
        <dbReference type="Pfam" id="PF00626"/>
    </source>
</evidence>
<dbReference type="InterPro" id="IPR029006">
    <property type="entry name" value="ADF-H/Gelsolin-like_dom_sf"/>
</dbReference>
<protein>
    <recommendedName>
        <fullName evidence="1">Gelsolin-like domain-containing protein</fullName>
    </recommendedName>
</protein>
<dbReference type="Proteomes" id="UP000681967">
    <property type="component" value="Unassembled WGS sequence"/>
</dbReference>
<evidence type="ECO:0000313" key="3">
    <source>
        <dbReference type="EMBL" id="CAF4210640.1"/>
    </source>
</evidence>
<organism evidence="2 4">
    <name type="scientific">Rotaria magnacalcarata</name>
    <dbReference type="NCBI Taxonomy" id="392030"/>
    <lineage>
        <taxon>Eukaryota</taxon>
        <taxon>Metazoa</taxon>
        <taxon>Spiralia</taxon>
        <taxon>Gnathifera</taxon>
        <taxon>Rotifera</taxon>
        <taxon>Eurotatoria</taxon>
        <taxon>Bdelloidea</taxon>
        <taxon>Philodinida</taxon>
        <taxon>Philodinidae</taxon>
        <taxon>Rotaria</taxon>
    </lineage>
</organism>
<evidence type="ECO:0000313" key="2">
    <source>
        <dbReference type="EMBL" id="CAF1268515.1"/>
    </source>
</evidence>
<name>A0A815BA77_9BILA</name>
<dbReference type="SUPFAM" id="SSF55753">
    <property type="entry name" value="Actin depolymerizing proteins"/>
    <property type="match status" value="1"/>
</dbReference>
<gene>
    <name evidence="3" type="ORF">BYL167_LOCUS23992</name>
    <name evidence="2" type="ORF">CJN711_LOCUS15356</name>
</gene>
<feature type="domain" description="Gelsolin-like" evidence="1">
    <location>
        <begin position="1"/>
        <end position="38"/>
    </location>
</feature>
<reference evidence="2" key="1">
    <citation type="submission" date="2021-02" db="EMBL/GenBank/DDBJ databases">
        <authorList>
            <person name="Nowell W R."/>
        </authorList>
    </citation>
    <scope>NUCLEOTIDE SEQUENCE</scope>
</reference>
<accession>A0A815BA77</accession>
<feature type="non-terminal residue" evidence="2">
    <location>
        <position position="1"/>
    </location>
</feature>
<dbReference type="Pfam" id="PF00626">
    <property type="entry name" value="Gelsolin"/>
    <property type="match status" value="1"/>
</dbReference>
<dbReference type="EMBL" id="CAJNOV010007062">
    <property type="protein sequence ID" value="CAF1268515.1"/>
    <property type="molecule type" value="Genomic_DNA"/>
</dbReference>